<dbReference type="PANTHER" id="PTHR24291">
    <property type="entry name" value="CYTOCHROME P450 FAMILY 4"/>
    <property type="match status" value="1"/>
</dbReference>
<evidence type="ECO:0000313" key="10">
    <source>
        <dbReference type="Proteomes" id="UP000231912"/>
    </source>
</evidence>
<sequence>MLSLQENTTVSVGKRKLNLPPGVFGLPALRYLSLLAKNPIEFFRLMNRKFGKTVRFGIRRIPFHLITQPEDIRRVLQENSQNYHKGVFYKELGRILGQGLLNSEGEFWKKQRKLIQPSFHRQRISEFVEIMGDETQKMLSRWKSSSPVSLDISKEMMRLTFAIVGRTLFRTEVESYASRIEAALKVALELTTRRITRLFPLPFHWPTPENRRLKKALLEMHSVVEELIEQRKKNPSNDLISMLLEVRDEETGERMSESQVRDEAITILLAGHETTANALSWAFYLLTQNPDAYAKIKAEAEQVLGDKTPSLEDIQKLAYTRKVVDETLRMYPPAWVIERTAMGPDQVGGYDVPTGTNISICIFNVHRDPDFWENPDRFDPDRFDEERSANRPKYAYLPFGGGPRICIGNIFALTEAALVLAMVVKNSRFDLDPKVPVVMEPLVTLRPKYGIRLNVLST</sequence>
<organism evidence="9 10">
    <name type="scientific">Leptospira wolffii</name>
    <dbReference type="NCBI Taxonomy" id="409998"/>
    <lineage>
        <taxon>Bacteria</taxon>
        <taxon>Pseudomonadati</taxon>
        <taxon>Spirochaetota</taxon>
        <taxon>Spirochaetia</taxon>
        <taxon>Leptospirales</taxon>
        <taxon>Leptospiraceae</taxon>
        <taxon>Leptospira</taxon>
    </lineage>
</organism>
<keyword evidence="3 7" id="KW-0479">Metal-binding</keyword>
<evidence type="ECO:0000256" key="4">
    <source>
        <dbReference type="ARBA" id="ARBA00023002"/>
    </source>
</evidence>
<dbReference type="InterPro" id="IPR050196">
    <property type="entry name" value="Cytochrome_P450_Monoox"/>
</dbReference>
<evidence type="ECO:0000313" key="9">
    <source>
        <dbReference type="EMBL" id="PJZ67063.1"/>
    </source>
</evidence>
<comment type="caution">
    <text evidence="9">The sequence shown here is derived from an EMBL/GenBank/DDBJ whole genome shotgun (WGS) entry which is preliminary data.</text>
</comment>
<keyword evidence="4 8" id="KW-0560">Oxidoreductase</keyword>
<dbReference type="InterPro" id="IPR001128">
    <property type="entry name" value="Cyt_P450"/>
</dbReference>
<reference evidence="9 10" key="1">
    <citation type="submission" date="2017-07" db="EMBL/GenBank/DDBJ databases">
        <title>Leptospira spp. isolated from tropical soils.</title>
        <authorList>
            <person name="Thibeaux R."/>
            <person name="Iraola G."/>
            <person name="Ferres I."/>
            <person name="Bierque E."/>
            <person name="Girault D."/>
            <person name="Soupe-Gilbert M.-E."/>
            <person name="Picardeau M."/>
            <person name="Goarant C."/>
        </authorList>
    </citation>
    <scope>NUCLEOTIDE SEQUENCE [LARGE SCALE GENOMIC DNA]</scope>
    <source>
        <strain evidence="9 10">FH2-C-A2</strain>
    </source>
</reference>
<dbReference type="EMBL" id="NPDT01000001">
    <property type="protein sequence ID" value="PJZ67063.1"/>
    <property type="molecule type" value="Genomic_DNA"/>
</dbReference>
<dbReference type="SUPFAM" id="SSF48264">
    <property type="entry name" value="Cytochrome P450"/>
    <property type="match status" value="1"/>
</dbReference>
<comment type="cofactor">
    <cofactor evidence="7">
        <name>heme</name>
        <dbReference type="ChEBI" id="CHEBI:30413"/>
    </cofactor>
</comment>
<dbReference type="CDD" id="cd20620">
    <property type="entry name" value="CYP132-like"/>
    <property type="match status" value="1"/>
</dbReference>
<dbReference type="PRINTS" id="PR00463">
    <property type="entry name" value="EP450I"/>
</dbReference>
<dbReference type="InterPro" id="IPR002401">
    <property type="entry name" value="Cyt_P450_E_grp-I"/>
</dbReference>
<dbReference type="PANTHER" id="PTHR24291:SF50">
    <property type="entry name" value="BIFUNCTIONAL ALBAFLAVENONE MONOOXYGENASE_TERPENE SYNTHASE"/>
    <property type="match status" value="1"/>
</dbReference>
<dbReference type="GO" id="GO:0005506">
    <property type="term" value="F:iron ion binding"/>
    <property type="evidence" value="ECO:0007669"/>
    <property type="project" value="InterPro"/>
</dbReference>
<dbReference type="GO" id="GO:0020037">
    <property type="term" value="F:heme binding"/>
    <property type="evidence" value="ECO:0007669"/>
    <property type="project" value="InterPro"/>
</dbReference>
<name>A0A2M9ZF80_9LEPT</name>
<dbReference type="AlphaFoldDB" id="A0A2M9ZF80"/>
<keyword evidence="2 7" id="KW-0349">Heme</keyword>
<evidence type="ECO:0000256" key="7">
    <source>
        <dbReference type="PIRSR" id="PIRSR602401-1"/>
    </source>
</evidence>
<dbReference type="PRINTS" id="PR00385">
    <property type="entry name" value="P450"/>
</dbReference>
<dbReference type="PROSITE" id="PS00086">
    <property type="entry name" value="CYTOCHROME_P450"/>
    <property type="match status" value="1"/>
</dbReference>
<dbReference type="GO" id="GO:0004497">
    <property type="term" value="F:monooxygenase activity"/>
    <property type="evidence" value="ECO:0007669"/>
    <property type="project" value="UniProtKB-KW"/>
</dbReference>
<dbReference type="Pfam" id="PF00067">
    <property type="entry name" value="p450"/>
    <property type="match status" value="1"/>
</dbReference>
<comment type="similarity">
    <text evidence="1 8">Belongs to the cytochrome P450 family.</text>
</comment>
<gene>
    <name evidence="9" type="ORF">CH371_03025</name>
</gene>
<dbReference type="InterPro" id="IPR017972">
    <property type="entry name" value="Cyt_P450_CS"/>
</dbReference>
<evidence type="ECO:0000256" key="3">
    <source>
        <dbReference type="ARBA" id="ARBA00022723"/>
    </source>
</evidence>
<evidence type="ECO:0000256" key="6">
    <source>
        <dbReference type="ARBA" id="ARBA00023033"/>
    </source>
</evidence>
<dbReference type="Gene3D" id="1.10.630.10">
    <property type="entry name" value="Cytochrome P450"/>
    <property type="match status" value="1"/>
</dbReference>
<evidence type="ECO:0000256" key="2">
    <source>
        <dbReference type="ARBA" id="ARBA00022617"/>
    </source>
</evidence>
<evidence type="ECO:0000256" key="5">
    <source>
        <dbReference type="ARBA" id="ARBA00023004"/>
    </source>
</evidence>
<dbReference type="Proteomes" id="UP000231912">
    <property type="component" value="Unassembled WGS sequence"/>
</dbReference>
<protein>
    <submittedName>
        <fullName evidence="9">Cytochrome P450</fullName>
    </submittedName>
</protein>
<keyword evidence="5 7" id="KW-0408">Iron</keyword>
<feature type="binding site" description="axial binding residue" evidence="7">
    <location>
        <position position="406"/>
    </location>
    <ligand>
        <name>heme</name>
        <dbReference type="ChEBI" id="CHEBI:30413"/>
    </ligand>
    <ligandPart>
        <name>Fe</name>
        <dbReference type="ChEBI" id="CHEBI:18248"/>
    </ligandPart>
</feature>
<evidence type="ECO:0000256" key="1">
    <source>
        <dbReference type="ARBA" id="ARBA00010617"/>
    </source>
</evidence>
<dbReference type="GO" id="GO:0016705">
    <property type="term" value="F:oxidoreductase activity, acting on paired donors, with incorporation or reduction of molecular oxygen"/>
    <property type="evidence" value="ECO:0007669"/>
    <property type="project" value="InterPro"/>
</dbReference>
<evidence type="ECO:0000256" key="8">
    <source>
        <dbReference type="RuleBase" id="RU000461"/>
    </source>
</evidence>
<accession>A0A2M9ZF80</accession>
<proteinExistence type="inferred from homology"/>
<keyword evidence="6 8" id="KW-0503">Monooxygenase</keyword>
<dbReference type="RefSeq" id="WP_100757618.1">
    <property type="nucleotide sequence ID" value="NZ_NPDT01000001.1"/>
</dbReference>
<dbReference type="InterPro" id="IPR036396">
    <property type="entry name" value="Cyt_P450_sf"/>
</dbReference>